<reference evidence="2" key="1">
    <citation type="submission" date="2016-10" db="EMBL/GenBank/DDBJ databases">
        <authorList>
            <person name="Varghese N."/>
            <person name="Submissions S."/>
        </authorList>
    </citation>
    <scope>NUCLEOTIDE SEQUENCE [LARGE SCALE GENOMIC DNA]</scope>
    <source>
        <strain evidence="2">CGMCC 1.3566</strain>
    </source>
</reference>
<organism evidence="1 2">
    <name type="scientific">Salinibacillus kushneri</name>
    <dbReference type="NCBI Taxonomy" id="237682"/>
    <lineage>
        <taxon>Bacteria</taxon>
        <taxon>Bacillati</taxon>
        <taxon>Bacillota</taxon>
        <taxon>Bacilli</taxon>
        <taxon>Bacillales</taxon>
        <taxon>Bacillaceae</taxon>
        <taxon>Salinibacillus</taxon>
    </lineage>
</organism>
<dbReference type="AlphaFoldDB" id="A0A1I0HAH9"/>
<dbReference type="EMBL" id="FOHJ01000008">
    <property type="protein sequence ID" value="SET80770.1"/>
    <property type="molecule type" value="Genomic_DNA"/>
</dbReference>
<dbReference type="STRING" id="237682.SAMN05421676_108134"/>
<gene>
    <name evidence="1" type="ORF">SAMN05421676_108134</name>
</gene>
<sequence length="46" mass="5669">MVINNLFRGLSMAHIKGYHQLKDWQKDMFNVRYYIQKALNEHGRRF</sequence>
<proteinExistence type="predicted"/>
<name>A0A1I0HAH9_9BACI</name>
<protein>
    <submittedName>
        <fullName evidence="1">Uncharacterized protein</fullName>
    </submittedName>
</protein>
<keyword evidence="2" id="KW-1185">Reference proteome</keyword>
<evidence type="ECO:0000313" key="2">
    <source>
        <dbReference type="Proteomes" id="UP000199095"/>
    </source>
</evidence>
<evidence type="ECO:0000313" key="1">
    <source>
        <dbReference type="EMBL" id="SET80770.1"/>
    </source>
</evidence>
<accession>A0A1I0HAH9</accession>
<dbReference type="Proteomes" id="UP000199095">
    <property type="component" value="Unassembled WGS sequence"/>
</dbReference>